<keyword evidence="5 6" id="KW-0472">Membrane</keyword>
<evidence type="ECO:0000256" key="3">
    <source>
        <dbReference type="ARBA" id="ARBA00022692"/>
    </source>
</evidence>
<name>A0ABR5YP06_9ENTR</name>
<reference evidence="8" key="1">
    <citation type="submission" date="2016-03" db="EMBL/GenBank/DDBJ databases">
        <title>WGS of SAMN04393274.</title>
        <authorList>
            <person name="Adams M."/>
            <person name="Sutton G."/>
            <person name="Nelson K."/>
            <person name="Thaden J."/>
            <person name="Fowler V."/>
            <person name="Mccorrison J."/>
            <person name="Sanka R."/>
            <person name="Brinkac L."/>
            <person name="Nierman W."/>
        </authorList>
    </citation>
    <scope>NUCLEOTIDE SEQUENCE [LARGE SCALE GENOMIC DNA]</scope>
    <source>
        <strain evidence="8">GN06232</strain>
    </source>
</reference>
<evidence type="ECO:0000313" key="8">
    <source>
        <dbReference type="Proteomes" id="UP000076880"/>
    </source>
</evidence>
<feature type="transmembrane region" description="Helical" evidence="6">
    <location>
        <begin position="388"/>
        <end position="414"/>
    </location>
</feature>
<gene>
    <name evidence="7" type="ORF">A3466_10155</name>
</gene>
<dbReference type="InterPro" id="IPR010691">
    <property type="entry name" value="WzyE"/>
</dbReference>
<dbReference type="RefSeq" id="WP_063450241.1">
    <property type="nucleotide sequence ID" value="NZ_LVVA01000012.1"/>
</dbReference>
<keyword evidence="2" id="KW-0997">Cell inner membrane</keyword>
<feature type="transmembrane region" description="Helical" evidence="6">
    <location>
        <begin position="31"/>
        <end position="50"/>
    </location>
</feature>
<keyword evidence="3 6" id="KW-0812">Transmembrane</keyword>
<feature type="transmembrane region" description="Helical" evidence="6">
    <location>
        <begin position="98"/>
        <end position="119"/>
    </location>
</feature>
<evidence type="ECO:0000256" key="5">
    <source>
        <dbReference type="ARBA" id="ARBA00023136"/>
    </source>
</evidence>
<organism evidence="7 8">
    <name type="scientific">Enterobacter genomosp. S</name>
    <dbReference type="NCBI Taxonomy" id="2364151"/>
    <lineage>
        <taxon>Bacteria</taxon>
        <taxon>Pseudomonadati</taxon>
        <taxon>Pseudomonadota</taxon>
        <taxon>Gammaproteobacteria</taxon>
        <taxon>Enterobacterales</taxon>
        <taxon>Enterobacteriaceae</taxon>
        <taxon>Enterobacter</taxon>
        <taxon>Enterobacter cloacae complex</taxon>
        <taxon>Enterobacter cloacae complex clade S</taxon>
    </lineage>
</organism>
<protein>
    <recommendedName>
        <fullName evidence="9">O-antigen polymerase</fullName>
    </recommendedName>
</protein>
<feature type="transmembrane region" description="Helical" evidence="6">
    <location>
        <begin position="365"/>
        <end position="382"/>
    </location>
</feature>
<comment type="caution">
    <text evidence="7">The sequence shown here is derived from an EMBL/GenBank/DDBJ whole genome shotgun (WGS) entry which is preliminary data.</text>
</comment>
<dbReference type="Proteomes" id="UP000076880">
    <property type="component" value="Unassembled WGS sequence"/>
</dbReference>
<feature type="transmembrane region" description="Helical" evidence="6">
    <location>
        <begin position="139"/>
        <end position="158"/>
    </location>
</feature>
<feature type="transmembrane region" description="Helical" evidence="6">
    <location>
        <begin position="216"/>
        <end position="234"/>
    </location>
</feature>
<sequence length="425" mass="48540">MASLYFLLPLLYIICTIYFIKGVYIRVFTIFYFVVNFVYYLSVWIQGIPLEEGYTQVFWFSFLSLFAIHLSYFITPIKVSSRYNNHSDDLSNLWFKSINSRIFVVCGLILYIFALMIYVKNNGVAFGGGYEARLEQNSGGGLSIILMYAFVPSSIVFFLRKPSKLRFILATALAIFCGSVYYYVIGGSRNVMGAAVLAITYFAYERKVLRINEIAILSACCCVALIVLGALRYGSSLDDVISMILSGSSVMISFALDSFSPIYAIKDIIEYIDKTGNIQYFSTFFNEFAIIVPRFLWESKPINFLNNGYFYTTYILNMDTQLTISPTIVGSFIIMFGTTWFWLWGLITGSTLKLIDAVTKKTRMITIKITFITCIGYCFFWVRDGLEVFMYISFKFFLCVMIIKAISTIVGCLLKRPSNENFAHK</sequence>
<feature type="transmembrane region" description="Helical" evidence="6">
    <location>
        <begin position="240"/>
        <end position="265"/>
    </location>
</feature>
<proteinExistence type="predicted"/>
<evidence type="ECO:0000256" key="4">
    <source>
        <dbReference type="ARBA" id="ARBA00022989"/>
    </source>
</evidence>
<feature type="transmembrane region" description="Helical" evidence="6">
    <location>
        <begin position="324"/>
        <end position="344"/>
    </location>
</feature>
<dbReference type="EMBL" id="LVVA01000012">
    <property type="protein sequence ID" value="KZR33357.1"/>
    <property type="molecule type" value="Genomic_DNA"/>
</dbReference>
<evidence type="ECO:0008006" key="9">
    <source>
        <dbReference type="Google" id="ProtNLM"/>
    </source>
</evidence>
<evidence type="ECO:0000256" key="2">
    <source>
        <dbReference type="ARBA" id="ARBA00022519"/>
    </source>
</evidence>
<evidence type="ECO:0000256" key="6">
    <source>
        <dbReference type="SAM" id="Phobius"/>
    </source>
</evidence>
<feature type="transmembrane region" description="Helical" evidence="6">
    <location>
        <begin position="6"/>
        <end position="24"/>
    </location>
</feature>
<evidence type="ECO:0000256" key="1">
    <source>
        <dbReference type="ARBA" id="ARBA00022475"/>
    </source>
</evidence>
<accession>A0ABR5YP06</accession>
<feature type="transmembrane region" description="Helical" evidence="6">
    <location>
        <begin position="277"/>
        <end position="297"/>
    </location>
</feature>
<keyword evidence="1" id="KW-1003">Cell membrane</keyword>
<keyword evidence="4 6" id="KW-1133">Transmembrane helix</keyword>
<dbReference type="Pfam" id="PF06899">
    <property type="entry name" value="WzyE"/>
    <property type="match status" value="1"/>
</dbReference>
<keyword evidence="8" id="KW-1185">Reference proteome</keyword>
<feature type="transmembrane region" description="Helical" evidence="6">
    <location>
        <begin position="165"/>
        <end position="183"/>
    </location>
</feature>
<feature type="transmembrane region" description="Helical" evidence="6">
    <location>
        <begin position="56"/>
        <end position="77"/>
    </location>
</feature>
<evidence type="ECO:0000313" key="7">
    <source>
        <dbReference type="EMBL" id="KZR33357.1"/>
    </source>
</evidence>